<gene>
    <name evidence="2" type="ORF">MKW98_030734</name>
</gene>
<dbReference type="PANTHER" id="PTHR31900:SF30">
    <property type="entry name" value="SUPERFAMILY PROTEIN, PUTATIVE-RELATED"/>
    <property type="match status" value="1"/>
</dbReference>
<protein>
    <recommendedName>
        <fullName evidence="1">FBD domain-containing protein</fullName>
    </recommendedName>
</protein>
<name>A0AAD4S0R3_9MAGN</name>
<dbReference type="AlphaFoldDB" id="A0AAD4S0R3"/>
<comment type="caution">
    <text evidence="2">The sequence shown here is derived from an EMBL/GenBank/DDBJ whole genome shotgun (WGS) entry which is preliminary data.</text>
</comment>
<organism evidence="2 3">
    <name type="scientific">Papaver atlanticum</name>
    <dbReference type="NCBI Taxonomy" id="357466"/>
    <lineage>
        <taxon>Eukaryota</taxon>
        <taxon>Viridiplantae</taxon>
        <taxon>Streptophyta</taxon>
        <taxon>Embryophyta</taxon>
        <taxon>Tracheophyta</taxon>
        <taxon>Spermatophyta</taxon>
        <taxon>Magnoliopsida</taxon>
        <taxon>Ranunculales</taxon>
        <taxon>Papaveraceae</taxon>
        <taxon>Papaveroideae</taxon>
        <taxon>Papaver</taxon>
    </lineage>
</organism>
<keyword evidence="3" id="KW-1185">Reference proteome</keyword>
<proteinExistence type="predicted"/>
<accession>A0AAD4S0R3</accession>
<dbReference type="Pfam" id="PF08387">
    <property type="entry name" value="FBD"/>
    <property type="match status" value="1"/>
</dbReference>
<dbReference type="InterPro" id="IPR006566">
    <property type="entry name" value="FBD"/>
</dbReference>
<reference evidence="2" key="1">
    <citation type="submission" date="2022-04" db="EMBL/GenBank/DDBJ databases">
        <title>A functionally conserved STORR gene fusion in Papaver species that diverged 16.8 million years ago.</title>
        <authorList>
            <person name="Catania T."/>
        </authorList>
    </citation>
    <scope>NUCLEOTIDE SEQUENCE</scope>
    <source>
        <strain evidence="2">S-188037</strain>
    </source>
</reference>
<dbReference type="Proteomes" id="UP001202328">
    <property type="component" value="Unassembled WGS sequence"/>
</dbReference>
<evidence type="ECO:0000313" key="2">
    <source>
        <dbReference type="EMBL" id="KAI3850674.1"/>
    </source>
</evidence>
<feature type="domain" description="FBD" evidence="1">
    <location>
        <begin position="43"/>
        <end position="118"/>
    </location>
</feature>
<evidence type="ECO:0000259" key="1">
    <source>
        <dbReference type="SMART" id="SM00579"/>
    </source>
</evidence>
<sequence length="122" mass="14353">IIRRRLLKVLSSVPIFENLIYLETKYIQAESILKLLQFTPNLESLVIVRTIEVRTFEGLRDQLQLVKYFLKNARILEGLIIESRYTSKSAAELERETQTKELLLMYPRASTNCKVKFQIPKH</sequence>
<dbReference type="SMART" id="SM00579">
    <property type="entry name" value="FBD"/>
    <property type="match status" value="1"/>
</dbReference>
<feature type="non-terminal residue" evidence="2">
    <location>
        <position position="1"/>
    </location>
</feature>
<dbReference type="PANTHER" id="PTHR31900">
    <property type="entry name" value="F-BOX/RNI SUPERFAMILY PROTEIN-RELATED"/>
    <property type="match status" value="1"/>
</dbReference>
<dbReference type="EMBL" id="JAJJMB010015994">
    <property type="protein sequence ID" value="KAI3850674.1"/>
    <property type="molecule type" value="Genomic_DNA"/>
</dbReference>
<evidence type="ECO:0000313" key="3">
    <source>
        <dbReference type="Proteomes" id="UP001202328"/>
    </source>
</evidence>
<dbReference type="InterPro" id="IPR050232">
    <property type="entry name" value="FBL13/AtMIF1-like"/>
</dbReference>